<gene>
    <name evidence="3" type="ORF">pEaSNUABM2_00211</name>
</gene>
<evidence type="ECO:0000313" key="3">
    <source>
        <dbReference type="EMBL" id="QZE59455.1"/>
    </source>
</evidence>
<proteinExistence type="predicted"/>
<feature type="compositionally biased region" description="Basic residues" evidence="1">
    <location>
        <begin position="1"/>
        <end position="11"/>
    </location>
</feature>
<dbReference type="PANTHER" id="PTHR11669">
    <property type="entry name" value="REPLICATION FACTOR C / DNA POLYMERASE III GAMMA-TAU SUBUNIT"/>
    <property type="match status" value="1"/>
</dbReference>
<dbReference type="SMART" id="SM00382">
    <property type="entry name" value="AAA"/>
    <property type="match status" value="1"/>
</dbReference>
<dbReference type="EMBL" id="MZ443786">
    <property type="protein sequence ID" value="QZE59455.1"/>
    <property type="molecule type" value="Genomic_DNA"/>
</dbReference>
<dbReference type="InterPro" id="IPR003593">
    <property type="entry name" value="AAA+_ATPase"/>
</dbReference>
<evidence type="ECO:0000256" key="1">
    <source>
        <dbReference type="SAM" id="MobiDB-lite"/>
    </source>
</evidence>
<keyword evidence="4" id="KW-1185">Reference proteome</keyword>
<name>A0AAE8C193_9CAUD</name>
<reference evidence="3 4" key="1">
    <citation type="submission" date="2021-06" db="EMBL/GenBank/DDBJ databases">
        <title>Complete genome sequence of Erwinia phage pEa_SNUABM_2.</title>
        <authorList>
            <person name="Kim S.G."/>
            <person name="Park S.C."/>
        </authorList>
    </citation>
    <scope>NUCLEOTIDE SEQUENCE [LARGE SCALE GENOMIC DNA]</scope>
</reference>
<organism evidence="3 4">
    <name type="scientific">Erwinia phage pEa_SNUABM_2</name>
    <dbReference type="NCBI Taxonomy" id="2869547"/>
    <lineage>
        <taxon>Viruses</taxon>
        <taxon>Duplodnaviria</taxon>
        <taxon>Heunggongvirae</taxon>
        <taxon>Uroviricota</taxon>
        <taxon>Caudoviricetes</taxon>
        <taxon>Alexandravirus</taxon>
        <taxon>Alexandravirus SNUABM2</taxon>
    </lineage>
</organism>
<dbReference type="GO" id="GO:0006261">
    <property type="term" value="P:DNA-templated DNA replication"/>
    <property type="evidence" value="ECO:0007669"/>
    <property type="project" value="TreeGrafter"/>
</dbReference>
<protein>
    <recommendedName>
        <fullName evidence="2">AAA+ ATPase domain-containing protein</fullName>
    </recommendedName>
</protein>
<feature type="domain" description="AAA+ ATPase" evidence="2">
    <location>
        <begin position="69"/>
        <end position="208"/>
    </location>
</feature>
<evidence type="ECO:0000313" key="4">
    <source>
        <dbReference type="Proteomes" id="UP000827974"/>
    </source>
</evidence>
<dbReference type="Proteomes" id="UP000827974">
    <property type="component" value="Segment"/>
</dbReference>
<evidence type="ECO:0000259" key="2">
    <source>
        <dbReference type="SMART" id="SM00382"/>
    </source>
</evidence>
<dbReference type="PANTHER" id="PTHR11669:SF0">
    <property type="entry name" value="PROTEIN STICHEL-LIKE 2"/>
    <property type="match status" value="1"/>
</dbReference>
<dbReference type="Gene3D" id="3.40.50.300">
    <property type="entry name" value="P-loop containing nucleotide triphosphate hydrolases"/>
    <property type="match status" value="1"/>
</dbReference>
<dbReference type="Pfam" id="PF13177">
    <property type="entry name" value="DNA_pol3_delta2"/>
    <property type="match status" value="1"/>
</dbReference>
<feature type="region of interest" description="Disordered" evidence="1">
    <location>
        <begin position="1"/>
        <end position="32"/>
    </location>
</feature>
<dbReference type="InterPro" id="IPR050238">
    <property type="entry name" value="DNA_Rep/Repair_Clamp_Loader"/>
</dbReference>
<sequence>MAKDEKKKKKARSFDDGKPSKKKKGDSSESGELTTINFADQFRPKRIEDYVGQDHIVKIMKGWQKSKTVPSTMIITGHLGSGKTTFARLVAKYINCETFSACGKCRSCEMHDRGAHPDEQEFDMGGDAGKVDGSQKIVDSAPLSPMFKRRVFIFDESHLMSSAAESKLLKITEQPPAHVVFIFVTTNPEKMKNTMISRMTQLPIRPIPTDVIHKRLVEISDQLSILPKKDKARDKAETALHQVAEYAGGQMRGAITMLQNIYASVRGGEEFDKNLVAELAAADPEIDMEAKAVQMIGAYLSMDLIGVIQFLREANNPRAMVAKARWIIHGVIGHAAETNKWQTAGLKMFLNMTRKDNIKINLVSLVYLQSVLADAEVAFNSTSVPADIMLESKVLTLMADIYEGKLAVKFGEDDEDDKPAKKKKKK</sequence>
<dbReference type="CDD" id="cd00009">
    <property type="entry name" value="AAA"/>
    <property type="match status" value="1"/>
</dbReference>
<dbReference type="SUPFAM" id="SSF52540">
    <property type="entry name" value="P-loop containing nucleoside triphosphate hydrolases"/>
    <property type="match status" value="1"/>
</dbReference>
<dbReference type="InterPro" id="IPR027417">
    <property type="entry name" value="P-loop_NTPase"/>
</dbReference>
<accession>A0AAE8C193</accession>